<dbReference type="AlphaFoldDB" id="A0A0H1R0W2"/>
<evidence type="ECO:0000313" key="3">
    <source>
        <dbReference type="Proteomes" id="UP000035301"/>
    </source>
</evidence>
<evidence type="ECO:0000313" key="2">
    <source>
        <dbReference type="EMBL" id="KLK88810.1"/>
    </source>
</evidence>
<proteinExistence type="predicted"/>
<gene>
    <name evidence="2" type="ORF">SZ63_07510</name>
</gene>
<dbReference type="Proteomes" id="UP000035301">
    <property type="component" value="Unassembled WGS sequence"/>
</dbReference>
<reference evidence="2 3" key="1">
    <citation type="journal article" date="2015" name="Int. J. Syst. Evol. Microbiol.">
        <title>Methanoculleus sediminis sp. nov., a methanogen from sediments near a submarine mud volcano.</title>
        <authorList>
            <person name="Chen S.C."/>
            <person name="Chen M.F."/>
            <person name="Lai M.C."/>
            <person name="Weng C.Y."/>
            <person name="Wu S.Y."/>
            <person name="Lin S."/>
            <person name="Yang T.F."/>
            <person name="Chen P.C."/>
        </authorList>
    </citation>
    <scope>NUCLEOTIDE SEQUENCE [LARGE SCALE GENOMIC DNA]</scope>
    <source>
        <strain evidence="2 3">S3Fa</strain>
    </source>
</reference>
<sequence>MELRQVESNKFDIIFGNGYAFFRERDVVLRSFSASIEKIMYVSYFIATILRWSIVYWNLLFPR</sequence>
<keyword evidence="1" id="KW-1133">Transmembrane helix</keyword>
<name>A0A0H1R0W2_9EURY</name>
<feature type="transmembrane region" description="Helical" evidence="1">
    <location>
        <begin position="39"/>
        <end position="59"/>
    </location>
</feature>
<evidence type="ECO:0000256" key="1">
    <source>
        <dbReference type="SAM" id="Phobius"/>
    </source>
</evidence>
<protein>
    <submittedName>
        <fullName evidence="2">Uncharacterized protein</fullName>
    </submittedName>
</protein>
<comment type="caution">
    <text evidence="2">The sequence shown here is derived from an EMBL/GenBank/DDBJ whole genome shotgun (WGS) entry which is preliminary data.</text>
</comment>
<keyword evidence="1" id="KW-0472">Membrane</keyword>
<organism evidence="2 3">
    <name type="scientific">Methanoculleus sediminis</name>
    <dbReference type="NCBI Taxonomy" id="1550566"/>
    <lineage>
        <taxon>Archaea</taxon>
        <taxon>Methanobacteriati</taxon>
        <taxon>Methanobacteriota</taxon>
        <taxon>Stenosarchaea group</taxon>
        <taxon>Methanomicrobia</taxon>
        <taxon>Methanomicrobiales</taxon>
        <taxon>Methanomicrobiaceae</taxon>
        <taxon>Methanoculleus</taxon>
    </lineage>
</organism>
<accession>A0A0H1R0W2</accession>
<keyword evidence="1" id="KW-0812">Transmembrane</keyword>
<keyword evidence="3" id="KW-1185">Reference proteome</keyword>
<dbReference type="EMBL" id="JXOJ01000002">
    <property type="protein sequence ID" value="KLK88810.1"/>
    <property type="molecule type" value="Genomic_DNA"/>
</dbReference>